<dbReference type="InterPro" id="IPR015927">
    <property type="entry name" value="Peptidase_S24_S26A/B/C"/>
</dbReference>
<name>A0A926HNF6_9FIRM</name>
<dbReference type="InterPro" id="IPR036286">
    <property type="entry name" value="LexA/Signal_pep-like_sf"/>
</dbReference>
<keyword evidence="1" id="KW-0238">DNA-binding</keyword>
<dbReference type="Gene3D" id="1.10.260.40">
    <property type="entry name" value="lambda repressor-like DNA-binding domains"/>
    <property type="match status" value="1"/>
</dbReference>
<dbReference type="SUPFAM" id="SSF47413">
    <property type="entry name" value="lambda repressor-like DNA-binding domains"/>
    <property type="match status" value="1"/>
</dbReference>
<dbReference type="PANTHER" id="PTHR46558:SF11">
    <property type="entry name" value="HTH-TYPE TRANSCRIPTIONAL REGULATOR XRE"/>
    <property type="match status" value="1"/>
</dbReference>
<dbReference type="InterPro" id="IPR001387">
    <property type="entry name" value="Cro/C1-type_HTH"/>
</dbReference>
<evidence type="ECO:0000313" key="3">
    <source>
        <dbReference type="EMBL" id="MBC8530554.1"/>
    </source>
</evidence>
<dbReference type="GO" id="GO:0003677">
    <property type="term" value="F:DNA binding"/>
    <property type="evidence" value="ECO:0007669"/>
    <property type="project" value="UniProtKB-KW"/>
</dbReference>
<dbReference type="Pfam" id="PF01381">
    <property type="entry name" value="HTH_3"/>
    <property type="match status" value="1"/>
</dbReference>
<organism evidence="3 4">
    <name type="scientific">Gehongia tenuis</name>
    <dbReference type="NCBI Taxonomy" id="2763655"/>
    <lineage>
        <taxon>Bacteria</taxon>
        <taxon>Bacillati</taxon>
        <taxon>Bacillota</taxon>
        <taxon>Clostridia</taxon>
        <taxon>Christensenellales</taxon>
        <taxon>Christensenellaceae</taxon>
        <taxon>Gehongia</taxon>
    </lineage>
</organism>
<dbReference type="PROSITE" id="PS50943">
    <property type="entry name" value="HTH_CROC1"/>
    <property type="match status" value="1"/>
</dbReference>
<reference evidence="3" key="1">
    <citation type="submission" date="2020-08" db="EMBL/GenBank/DDBJ databases">
        <title>Genome public.</title>
        <authorList>
            <person name="Liu C."/>
            <person name="Sun Q."/>
        </authorList>
    </citation>
    <scope>NUCLEOTIDE SEQUENCE</scope>
    <source>
        <strain evidence="3">NSJ-53</strain>
    </source>
</reference>
<dbReference type="EMBL" id="JACRSR010000001">
    <property type="protein sequence ID" value="MBC8530554.1"/>
    <property type="molecule type" value="Genomic_DNA"/>
</dbReference>
<dbReference type="CDD" id="cd06529">
    <property type="entry name" value="S24_LexA-like"/>
    <property type="match status" value="1"/>
</dbReference>
<accession>A0A926HNF6</accession>
<gene>
    <name evidence="3" type="ORF">H8696_01665</name>
</gene>
<dbReference type="AlphaFoldDB" id="A0A926HNF6"/>
<sequence length="215" mass="24122">MAEQKSWVPNLYKCRKRCGYTQTSLAQAVGVGKSTISKYEAGETAPSLDILVRLADQLGCSIDYIMGHGTKLPRVSEPPAPYRRTDTAVTVKVYGRIYSENNRTFYEDLGEQYLDVRDLNSCSEEYFILRVPDEAVSPAAKEGDFVLVHRGEAGDGKLVLAILDGEAKLRYLYRESDFLLLTSPSPAERPRLYYGERMAEAEILGQVVLVRRKLS</sequence>
<dbReference type="InterPro" id="IPR010982">
    <property type="entry name" value="Lambda_DNA-bd_dom_sf"/>
</dbReference>
<dbReference type="SMART" id="SM00530">
    <property type="entry name" value="HTH_XRE"/>
    <property type="match status" value="1"/>
</dbReference>
<dbReference type="Proteomes" id="UP000623172">
    <property type="component" value="Unassembled WGS sequence"/>
</dbReference>
<protein>
    <submittedName>
        <fullName evidence="3">Helix-turn-helix domain-containing protein</fullName>
    </submittedName>
</protein>
<dbReference type="Pfam" id="PF00717">
    <property type="entry name" value="Peptidase_S24"/>
    <property type="match status" value="1"/>
</dbReference>
<dbReference type="Gene3D" id="2.10.109.10">
    <property type="entry name" value="Umud Fragment, subunit A"/>
    <property type="match status" value="1"/>
</dbReference>
<evidence type="ECO:0000259" key="2">
    <source>
        <dbReference type="PROSITE" id="PS50943"/>
    </source>
</evidence>
<comment type="caution">
    <text evidence="3">The sequence shown here is derived from an EMBL/GenBank/DDBJ whole genome shotgun (WGS) entry which is preliminary data.</text>
</comment>
<evidence type="ECO:0000313" key="4">
    <source>
        <dbReference type="Proteomes" id="UP000623172"/>
    </source>
</evidence>
<dbReference type="CDD" id="cd00093">
    <property type="entry name" value="HTH_XRE"/>
    <property type="match status" value="1"/>
</dbReference>
<dbReference type="InterPro" id="IPR039418">
    <property type="entry name" value="LexA-like"/>
</dbReference>
<dbReference type="RefSeq" id="WP_249314528.1">
    <property type="nucleotide sequence ID" value="NZ_JACRSR010000001.1"/>
</dbReference>
<dbReference type="PANTHER" id="PTHR46558">
    <property type="entry name" value="TRACRIPTIONAL REGULATORY PROTEIN-RELATED-RELATED"/>
    <property type="match status" value="1"/>
</dbReference>
<evidence type="ECO:0000256" key="1">
    <source>
        <dbReference type="ARBA" id="ARBA00023125"/>
    </source>
</evidence>
<dbReference type="SUPFAM" id="SSF51306">
    <property type="entry name" value="LexA/Signal peptidase"/>
    <property type="match status" value="1"/>
</dbReference>
<proteinExistence type="predicted"/>
<feature type="domain" description="HTH cro/C1-type" evidence="2">
    <location>
        <begin position="11"/>
        <end position="65"/>
    </location>
</feature>
<keyword evidence="4" id="KW-1185">Reference proteome</keyword>